<dbReference type="STRING" id="63057.A0A2P5FQM9"/>
<dbReference type="InParanoid" id="A0A2P5FQM9"/>
<organism evidence="10 11">
    <name type="scientific">Trema orientale</name>
    <name type="common">Charcoal tree</name>
    <name type="synonym">Celtis orientalis</name>
    <dbReference type="NCBI Taxonomy" id="63057"/>
    <lineage>
        <taxon>Eukaryota</taxon>
        <taxon>Viridiplantae</taxon>
        <taxon>Streptophyta</taxon>
        <taxon>Embryophyta</taxon>
        <taxon>Tracheophyta</taxon>
        <taxon>Spermatophyta</taxon>
        <taxon>Magnoliopsida</taxon>
        <taxon>eudicotyledons</taxon>
        <taxon>Gunneridae</taxon>
        <taxon>Pentapetalae</taxon>
        <taxon>rosids</taxon>
        <taxon>fabids</taxon>
        <taxon>Rosales</taxon>
        <taxon>Cannabaceae</taxon>
        <taxon>Trema</taxon>
    </lineage>
</organism>
<dbReference type="PANTHER" id="PTHR10353:SF44">
    <property type="entry name" value="BETA-GLUCOSIDASE 17"/>
    <property type="match status" value="1"/>
</dbReference>
<evidence type="ECO:0000313" key="10">
    <source>
        <dbReference type="EMBL" id="POO00087.1"/>
    </source>
</evidence>
<feature type="signal peptide" evidence="9">
    <location>
        <begin position="1"/>
        <end position="24"/>
    </location>
</feature>
<keyword evidence="5 10" id="KW-0378">Hydrolase</keyword>
<dbReference type="InterPro" id="IPR033132">
    <property type="entry name" value="GH_1_N_CS"/>
</dbReference>
<evidence type="ECO:0000256" key="3">
    <source>
        <dbReference type="ARBA" id="ARBA00012744"/>
    </source>
</evidence>
<dbReference type="GO" id="GO:0005975">
    <property type="term" value="P:carbohydrate metabolic process"/>
    <property type="evidence" value="ECO:0007669"/>
    <property type="project" value="InterPro"/>
</dbReference>
<sequence>MGTKYSIVLLRLLVVAYLLICTEGRYSRKNFPPGFLFGTASSSYQYEGAANVDGKGASIWDTFTSTFPEKIVDHSSGAIADEFYYRYKDDIALMKHIGFDSFRFSISWPRLLPRGRISEGVSQAGLQFYNNLIDELLSNGLQPSVTLFHWDLPQVLEDKYGGFLSPNIVNDYRDYVDFCFNKFGDRVKHWITFNEPNIFASGGYDSGIKAPGRCSYYVRNCTVGNSGTEPYLVVHHMILSHGAAVKLYREKYQESQNGIIGISVQTHWIVPKLETEESTMAASRALDFAIGW</sequence>
<dbReference type="Proteomes" id="UP000237000">
    <property type="component" value="Unassembled WGS sequence"/>
</dbReference>
<protein>
    <recommendedName>
        <fullName evidence="3">beta-glucosidase</fullName>
        <ecNumber evidence="3">3.2.1.21</ecNumber>
    </recommendedName>
</protein>
<comment type="similarity">
    <text evidence="2 8">Belongs to the glycosyl hydrolase 1 family.</text>
</comment>
<reference evidence="11" key="1">
    <citation type="submission" date="2016-06" db="EMBL/GenBank/DDBJ databases">
        <title>Parallel loss of symbiosis genes in relatives of nitrogen-fixing non-legume Parasponia.</title>
        <authorList>
            <person name="Van Velzen R."/>
            <person name="Holmer R."/>
            <person name="Bu F."/>
            <person name="Rutten L."/>
            <person name="Van Zeijl A."/>
            <person name="Liu W."/>
            <person name="Santuari L."/>
            <person name="Cao Q."/>
            <person name="Sharma T."/>
            <person name="Shen D."/>
            <person name="Roswanjaya Y."/>
            <person name="Wardhani T."/>
            <person name="Kalhor M.S."/>
            <person name="Jansen J."/>
            <person name="Van den Hoogen J."/>
            <person name="Gungor B."/>
            <person name="Hartog M."/>
            <person name="Hontelez J."/>
            <person name="Verver J."/>
            <person name="Yang W.-C."/>
            <person name="Schijlen E."/>
            <person name="Repin R."/>
            <person name="Schilthuizen M."/>
            <person name="Schranz E."/>
            <person name="Heidstra R."/>
            <person name="Miyata K."/>
            <person name="Fedorova E."/>
            <person name="Kohlen W."/>
            <person name="Bisseling T."/>
            <person name="Smit S."/>
            <person name="Geurts R."/>
        </authorList>
    </citation>
    <scope>NUCLEOTIDE SEQUENCE [LARGE SCALE GENOMIC DNA]</scope>
    <source>
        <strain evidence="11">cv. RG33-2</strain>
    </source>
</reference>
<gene>
    <name evidence="10" type="ORF">TorRG33x02_042140</name>
</gene>
<proteinExistence type="inferred from homology"/>
<accession>A0A2P5FQM9</accession>
<dbReference type="InterPro" id="IPR001360">
    <property type="entry name" value="Glyco_hydro_1"/>
</dbReference>
<evidence type="ECO:0000256" key="4">
    <source>
        <dbReference type="ARBA" id="ARBA00022729"/>
    </source>
</evidence>
<evidence type="ECO:0000313" key="11">
    <source>
        <dbReference type="Proteomes" id="UP000237000"/>
    </source>
</evidence>
<evidence type="ECO:0000256" key="5">
    <source>
        <dbReference type="ARBA" id="ARBA00022801"/>
    </source>
</evidence>
<dbReference type="FunFam" id="3.20.20.80:FF:000294">
    <property type="entry name" value="Beta-glucosidase 11"/>
    <property type="match status" value="1"/>
</dbReference>
<dbReference type="PROSITE" id="PS00653">
    <property type="entry name" value="GLYCOSYL_HYDROL_F1_2"/>
    <property type="match status" value="1"/>
</dbReference>
<evidence type="ECO:0000256" key="2">
    <source>
        <dbReference type="ARBA" id="ARBA00010838"/>
    </source>
</evidence>
<evidence type="ECO:0000256" key="1">
    <source>
        <dbReference type="ARBA" id="ARBA00000448"/>
    </source>
</evidence>
<dbReference type="SUPFAM" id="SSF51445">
    <property type="entry name" value="(Trans)glycosidases"/>
    <property type="match status" value="1"/>
</dbReference>
<dbReference type="InterPro" id="IPR017853">
    <property type="entry name" value="GH"/>
</dbReference>
<keyword evidence="4 9" id="KW-0732">Signal</keyword>
<dbReference type="EC" id="3.2.1.21" evidence="3"/>
<comment type="catalytic activity">
    <reaction evidence="1">
        <text>Hydrolysis of terminal, non-reducing beta-D-glucosyl residues with release of beta-D-glucose.</text>
        <dbReference type="EC" id="3.2.1.21"/>
    </reaction>
</comment>
<keyword evidence="6" id="KW-1015">Disulfide bond</keyword>
<dbReference type="GO" id="GO:0008422">
    <property type="term" value="F:beta-glucosidase activity"/>
    <property type="evidence" value="ECO:0007669"/>
    <property type="project" value="UniProtKB-EC"/>
</dbReference>
<evidence type="ECO:0000256" key="7">
    <source>
        <dbReference type="ARBA" id="ARBA00023180"/>
    </source>
</evidence>
<dbReference type="OrthoDB" id="65569at2759"/>
<dbReference type="EMBL" id="JXTC01000015">
    <property type="protein sequence ID" value="POO00087.1"/>
    <property type="molecule type" value="Genomic_DNA"/>
</dbReference>
<dbReference type="AlphaFoldDB" id="A0A2P5FQM9"/>
<comment type="caution">
    <text evidence="10">The sequence shown here is derived from an EMBL/GenBank/DDBJ whole genome shotgun (WGS) entry which is preliminary data.</text>
</comment>
<name>A0A2P5FQM9_TREOI</name>
<keyword evidence="7" id="KW-0325">Glycoprotein</keyword>
<feature type="chain" id="PRO_5015184294" description="beta-glucosidase" evidence="9">
    <location>
        <begin position="25"/>
        <end position="292"/>
    </location>
</feature>
<evidence type="ECO:0000256" key="6">
    <source>
        <dbReference type="ARBA" id="ARBA00023157"/>
    </source>
</evidence>
<dbReference type="Gene3D" id="3.20.20.80">
    <property type="entry name" value="Glycosidases"/>
    <property type="match status" value="1"/>
</dbReference>
<evidence type="ECO:0000256" key="9">
    <source>
        <dbReference type="SAM" id="SignalP"/>
    </source>
</evidence>
<evidence type="ECO:0000256" key="8">
    <source>
        <dbReference type="RuleBase" id="RU003690"/>
    </source>
</evidence>
<dbReference type="Pfam" id="PF00232">
    <property type="entry name" value="Glyco_hydro_1"/>
    <property type="match status" value="1"/>
</dbReference>
<dbReference type="PANTHER" id="PTHR10353">
    <property type="entry name" value="GLYCOSYL HYDROLASE"/>
    <property type="match status" value="1"/>
</dbReference>
<keyword evidence="11" id="KW-1185">Reference proteome</keyword>